<dbReference type="Pfam" id="PF02796">
    <property type="entry name" value="HTH_7"/>
    <property type="match status" value="1"/>
</dbReference>
<dbReference type="InterPro" id="IPR036162">
    <property type="entry name" value="Resolvase-like_N_sf"/>
</dbReference>
<geneLocation type="plasmid" evidence="3">
    <name>pSG3</name>
</geneLocation>
<dbReference type="InterPro" id="IPR009057">
    <property type="entry name" value="Homeodomain-like_sf"/>
</dbReference>
<gene>
    <name evidence="3" type="ORF">pSG3.08</name>
</gene>
<dbReference type="SUPFAM" id="SSF46689">
    <property type="entry name" value="Homeodomain-like"/>
    <property type="match status" value="1"/>
</dbReference>
<protein>
    <recommendedName>
        <fullName evidence="2">Resolvase/invertase-type recombinase catalytic domain-containing protein</fullName>
    </recommendedName>
</protein>
<dbReference type="CDD" id="cd03768">
    <property type="entry name" value="SR_ResInv"/>
    <property type="match status" value="1"/>
</dbReference>
<dbReference type="Gene3D" id="3.40.50.1390">
    <property type="entry name" value="Resolvase, N-terminal catalytic domain"/>
    <property type="match status" value="1"/>
</dbReference>
<name>Q4LBT3_SODGL</name>
<proteinExistence type="inferred from homology"/>
<dbReference type="PROSITE" id="PS51736">
    <property type="entry name" value="RECOMBINASES_3"/>
    <property type="match status" value="1"/>
</dbReference>
<dbReference type="AlphaFoldDB" id="Q4LBT3"/>
<dbReference type="InterPro" id="IPR050639">
    <property type="entry name" value="SSR_resolvase"/>
</dbReference>
<evidence type="ECO:0000313" key="3">
    <source>
        <dbReference type="EMBL" id="CAI59399.1"/>
    </source>
</evidence>
<dbReference type="Gene3D" id="1.10.10.60">
    <property type="entry name" value="Homeodomain-like"/>
    <property type="match status" value="1"/>
</dbReference>
<dbReference type="PANTHER" id="PTHR30461:SF26">
    <property type="entry name" value="RESOLVASE HOMOLOG YNEB"/>
    <property type="match status" value="1"/>
</dbReference>
<feature type="domain" description="Resolvase/invertase-type recombinase catalytic" evidence="2">
    <location>
        <begin position="5"/>
        <end position="139"/>
    </location>
</feature>
<sequence>MIVMAKVGYRRVSSRDQHLDRQLSGVALDKMFDEKCSAKTVNRPVWQDCLNYLREGDELHIHSLDRVCRSGAGDAVKIVESLTAKGITVEFHKEGMRFNNVMTATQKGVLAIIASIAQMERELIAERREEGIIKAKEKGKKFGRPRAEVSVEEIMALRNQGLSMDAIARRLAVGRATLYRIINVTTEDHHGNACF</sequence>
<dbReference type="InterPro" id="IPR006120">
    <property type="entry name" value="Resolvase_HTH_dom"/>
</dbReference>
<dbReference type="SUPFAM" id="SSF53041">
    <property type="entry name" value="Resolvase-like"/>
    <property type="match status" value="1"/>
</dbReference>
<reference evidence="3" key="1">
    <citation type="journal article" date="2005" name="J. Bacteriol.">
        <title>Extrachromosomal DNA of the symbiont Sodalis glossinidius.</title>
        <authorList>
            <person name="Darby A.C."/>
            <person name="Lagnel J."/>
            <person name="Matthew C.Z."/>
            <person name="Bourtzis K."/>
            <person name="Maudlin I."/>
            <person name="Welburn S.C."/>
        </authorList>
    </citation>
    <scope>NUCLEOTIDE SEQUENCE [LARGE SCALE GENOMIC DNA]</scope>
    <source>
        <plasmid evidence="3">pSG3</plasmid>
    </source>
</reference>
<dbReference type="RefSeq" id="WP_011279258.1">
    <property type="nucleotide sequence ID" value="NC_007186.1"/>
</dbReference>
<accession>Q4LBT3</accession>
<dbReference type="Pfam" id="PF00239">
    <property type="entry name" value="Resolvase"/>
    <property type="match status" value="1"/>
</dbReference>
<keyword evidence="3" id="KW-0614">Plasmid</keyword>
<dbReference type="EMBL" id="AJ868437">
    <property type="protein sequence ID" value="CAI59399.1"/>
    <property type="molecule type" value="Genomic_DNA"/>
</dbReference>
<evidence type="ECO:0000256" key="1">
    <source>
        <dbReference type="ARBA" id="ARBA00009913"/>
    </source>
</evidence>
<dbReference type="PANTHER" id="PTHR30461">
    <property type="entry name" value="DNA-INVERTASE FROM LAMBDOID PROPHAGE"/>
    <property type="match status" value="1"/>
</dbReference>
<comment type="similarity">
    <text evidence="1">Belongs to the site-specific recombinase resolvase family.</text>
</comment>
<dbReference type="GO" id="GO:0000150">
    <property type="term" value="F:DNA strand exchange activity"/>
    <property type="evidence" value="ECO:0007669"/>
    <property type="project" value="InterPro"/>
</dbReference>
<evidence type="ECO:0000259" key="2">
    <source>
        <dbReference type="PROSITE" id="PS51736"/>
    </source>
</evidence>
<dbReference type="GO" id="GO:0003677">
    <property type="term" value="F:DNA binding"/>
    <property type="evidence" value="ECO:0007669"/>
    <property type="project" value="InterPro"/>
</dbReference>
<organism evidence="3">
    <name type="scientific">Sodalis glossinidius</name>
    <dbReference type="NCBI Taxonomy" id="63612"/>
    <lineage>
        <taxon>Bacteria</taxon>
        <taxon>Pseudomonadati</taxon>
        <taxon>Pseudomonadota</taxon>
        <taxon>Gammaproteobacteria</taxon>
        <taxon>Enterobacterales</taxon>
        <taxon>Bruguierivoracaceae</taxon>
        <taxon>Sodalis</taxon>
    </lineage>
</organism>
<dbReference type="SMART" id="SM00857">
    <property type="entry name" value="Resolvase"/>
    <property type="match status" value="1"/>
</dbReference>
<dbReference type="InterPro" id="IPR006119">
    <property type="entry name" value="Resolv_N"/>
</dbReference>